<evidence type="ECO:0000313" key="12">
    <source>
        <dbReference type="EMBL" id="KIY68940.1"/>
    </source>
</evidence>
<dbReference type="GO" id="GO:0005524">
    <property type="term" value="F:ATP binding"/>
    <property type="evidence" value="ECO:0007669"/>
    <property type="project" value="UniProtKB-UniRule"/>
</dbReference>
<feature type="compositionally biased region" description="Basic residues" evidence="10">
    <location>
        <begin position="182"/>
        <end position="196"/>
    </location>
</feature>
<feature type="region of interest" description="Disordered" evidence="10">
    <location>
        <begin position="286"/>
        <end position="310"/>
    </location>
</feature>
<keyword evidence="6 9" id="KW-0067">ATP-binding</keyword>
<comment type="catalytic activity">
    <reaction evidence="7">
        <text>L-threonyl-[protein] + ATP = O-phospho-L-threonyl-[protein] + ADP + H(+)</text>
        <dbReference type="Rhea" id="RHEA:46608"/>
        <dbReference type="Rhea" id="RHEA-COMP:11060"/>
        <dbReference type="Rhea" id="RHEA-COMP:11605"/>
        <dbReference type="ChEBI" id="CHEBI:15378"/>
        <dbReference type="ChEBI" id="CHEBI:30013"/>
        <dbReference type="ChEBI" id="CHEBI:30616"/>
        <dbReference type="ChEBI" id="CHEBI:61977"/>
        <dbReference type="ChEBI" id="CHEBI:456216"/>
        <dbReference type="EC" id="2.7.11.1"/>
    </reaction>
</comment>
<evidence type="ECO:0000256" key="8">
    <source>
        <dbReference type="ARBA" id="ARBA00048679"/>
    </source>
</evidence>
<sequence length="648" mass="70999">MSIVCDKRPPFVPAGRRATVSGTPPKARTVSTPLRASPTREKELPTAASATHMRCATQTSRSGKISPPAVKSGLLAKPPRGSSTKEPSVTLNPAETLQAQPRRTRPRSQTVILDPSSRPQVQGEDGSRRVIAALPVRKAKLNNDQKKEEYGSSSATEPARDVTPQASVQEAAANHTRTPSPPRRRSPQGMRPHTRSRSNTVSARPVIPPAVSSKPSVQTITEEDEHSRMLTTRLAGLALKPAAMPEMRTPQLPVVDENSPPVRPQTERPVIRTRPRSNTVGLRPLLQAPMNASTRPASLGGDASSRSDARGKTEGIEVFQVLGTGTFGEVRLVKRKGLPAAMKVTEKQMVIDAGLPPSRFSEEVTVMKALSGASKDSRYFVSYIDHFQDAKNLYILMDAECGGTLSTLVTRVKPLGGFSSKQVQFFAAEMALGMGYLHSEGVMHRDIKPDNILIASDGHLKYCDFGAATTQAFATDFVGTPEYTAPEILLKRLYGKEVDYYSFGATVYELLTGNVPFPPNDESPDARAAAPFEAIKEMKQLEWPEHIGCVEKDLVEQLMKRSAWQRMGKWAPFGDAEQREPKELMKHTFFDGMDWKNLAPTFRGGVRERGDDGIRYGIADGWDGFSTGLQKNTHEYLFSTFPSVVEKP</sequence>
<keyword evidence="2" id="KW-0723">Serine/threonine-protein kinase</keyword>
<keyword evidence="13" id="KW-1185">Reference proteome</keyword>
<gene>
    <name evidence="12" type="ORF">CYLTODRAFT_421168</name>
</gene>
<dbReference type="OrthoDB" id="10252171at2759"/>
<dbReference type="Gene3D" id="1.10.510.10">
    <property type="entry name" value="Transferase(Phosphotransferase) domain 1"/>
    <property type="match status" value="1"/>
</dbReference>
<name>A0A0D7BFF9_9AGAR</name>
<evidence type="ECO:0000256" key="2">
    <source>
        <dbReference type="ARBA" id="ARBA00022527"/>
    </source>
</evidence>
<dbReference type="PANTHER" id="PTHR24356">
    <property type="entry name" value="SERINE/THREONINE-PROTEIN KINASE"/>
    <property type="match status" value="1"/>
</dbReference>
<dbReference type="STRING" id="1314674.A0A0D7BFF9"/>
<keyword evidence="5 12" id="KW-0418">Kinase</keyword>
<dbReference type="InterPro" id="IPR011009">
    <property type="entry name" value="Kinase-like_dom_sf"/>
</dbReference>
<dbReference type="SUPFAM" id="SSF56112">
    <property type="entry name" value="Protein kinase-like (PK-like)"/>
    <property type="match status" value="1"/>
</dbReference>
<evidence type="ECO:0000256" key="4">
    <source>
        <dbReference type="ARBA" id="ARBA00022741"/>
    </source>
</evidence>
<feature type="binding site" evidence="9">
    <location>
        <position position="343"/>
    </location>
    <ligand>
        <name>ATP</name>
        <dbReference type="ChEBI" id="CHEBI:30616"/>
    </ligand>
</feature>
<dbReference type="InterPro" id="IPR017441">
    <property type="entry name" value="Protein_kinase_ATP_BS"/>
</dbReference>
<dbReference type="Gene3D" id="3.30.200.20">
    <property type="entry name" value="Phosphorylase Kinase, domain 1"/>
    <property type="match status" value="1"/>
</dbReference>
<feature type="region of interest" description="Disordered" evidence="10">
    <location>
        <begin position="1"/>
        <end position="227"/>
    </location>
</feature>
<organism evidence="12 13">
    <name type="scientific">Cylindrobasidium torrendii FP15055 ss-10</name>
    <dbReference type="NCBI Taxonomy" id="1314674"/>
    <lineage>
        <taxon>Eukaryota</taxon>
        <taxon>Fungi</taxon>
        <taxon>Dikarya</taxon>
        <taxon>Basidiomycota</taxon>
        <taxon>Agaricomycotina</taxon>
        <taxon>Agaricomycetes</taxon>
        <taxon>Agaricomycetidae</taxon>
        <taxon>Agaricales</taxon>
        <taxon>Marasmiineae</taxon>
        <taxon>Physalacriaceae</taxon>
        <taxon>Cylindrobasidium</taxon>
    </lineage>
</organism>
<evidence type="ECO:0000256" key="3">
    <source>
        <dbReference type="ARBA" id="ARBA00022679"/>
    </source>
</evidence>
<evidence type="ECO:0000256" key="10">
    <source>
        <dbReference type="SAM" id="MobiDB-lite"/>
    </source>
</evidence>
<feature type="compositionally biased region" description="Basic and acidic residues" evidence="10">
    <location>
        <begin position="141"/>
        <end position="150"/>
    </location>
</feature>
<dbReference type="Proteomes" id="UP000054007">
    <property type="component" value="Unassembled WGS sequence"/>
</dbReference>
<dbReference type="AlphaFoldDB" id="A0A0D7BFF9"/>
<keyword evidence="4 9" id="KW-0547">Nucleotide-binding</keyword>
<dbReference type="InterPro" id="IPR000719">
    <property type="entry name" value="Prot_kinase_dom"/>
</dbReference>
<proteinExistence type="predicted"/>
<feature type="domain" description="Protein kinase" evidence="11">
    <location>
        <begin position="316"/>
        <end position="590"/>
    </location>
</feature>
<keyword evidence="3" id="KW-0808">Transferase</keyword>
<evidence type="ECO:0000313" key="13">
    <source>
        <dbReference type="Proteomes" id="UP000054007"/>
    </source>
</evidence>
<dbReference type="GO" id="GO:0004674">
    <property type="term" value="F:protein serine/threonine kinase activity"/>
    <property type="evidence" value="ECO:0007669"/>
    <property type="project" value="UniProtKB-KW"/>
</dbReference>
<dbReference type="PANTHER" id="PTHR24356:SF1">
    <property type="entry name" value="SERINE_THREONINE-PROTEIN KINASE GREATWALL"/>
    <property type="match status" value="1"/>
</dbReference>
<evidence type="ECO:0000256" key="6">
    <source>
        <dbReference type="ARBA" id="ARBA00022840"/>
    </source>
</evidence>
<dbReference type="EC" id="2.7.11.1" evidence="1"/>
<evidence type="ECO:0000259" key="11">
    <source>
        <dbReference type="PROSITE" id="PS50011"/>
    </source>
</evidence>
<dbReference type="PROSITE" id="PS50011">
    <property type="entry name" value="PROTEIN_KINASE_DOM"/>
    <property type="match status" value="1"/>
</dbReference>
<dbReference type="SMART" id="SM00220">
    <property type="entry name" value="S_TKc"/>
    <property type="match status" value="1"/>
</dbReference>
<evidence type="ECO:0000256" key="9">
    <source>
        <dbReference type="PROSITE-ProRule" id="PRU10141"/>
    </source>
</evidence>
<dbReference type="InterPro" id="IPR050236">
    <property type="entry name" value="Ser_Thr_kinase_AGC"/>
</dbReference>
<accession>A0A0D7BFF9</accession>
<comment type="catalytic activity">
    <reaction evidence="8">
        <text>L-seryl-[protein] + ATP = O-phospho-L-seryl-[protein] + ADP + H(+)</text>
        <dbReference type="Rhea" id="RHEA:17989"/>
        <dbReference type="Rhea" id="RHEA-COMP:9863"/>
        <dbReference type="Rhea" id="RHEA-COMP:11604"/>
        <dbReference type="ChEBI" id="CHEBI:15378"/>
        <dbReference type="ChEBI" id="CHEBI:29999"/>
        <dbReference type="ChEBI" id="CHEBI:30616"/>
        <dbReference type="ChEBI" id="CHEBI:83421"/>
        <dbReference type="ChEBI" id="CHEBI:456216"/>
        <dbReference type="EC" id="2.7.11.1"/>
    </reaction>
</comment>
<dbReference type="PROSITE" id="PS00108">
    <property type="entry name" value="PROTEIN_KINASE_ST"/>
    <property type="match status" value="1"/>
</dbReference>
<dbReference type="Pfam" id="PF00069">
    <property type="entry name" value="Pkinase"/>
    <property type="match status" value="1"/>
</dbReference>
<evidence type="ECO:0000256" key="7">
    <source>
        <dbReference type="ARBA" id="ARBA00047899"/>
    </source>
</evidence>
<evidence type="ECO:0000256" key="1">
    <source>
        <dbReference type="ARBA" id="ARBA00012513"/>
    </source>
</evidence>
<dbReference type="PROSITE" id="PS00107">
    <property type="entry name" value="PROTEIN_KINASE_ATP"/>
    <property type="match status" value="1"/>
</dbReference>
<feature type="compositionally biased region" description="Polar residues" evidence="10">
    <location>
        <begin position="81"/>
        <end position="111"/>
    </location>
</feature>
<reference evidence="12 13" key="1">
    <citation type="journal article" date="2015" name="Fungal Genet. Biol.">
        <title>Evolution of novel wood decay mechanisms in Agaricales revealed by the genome sequences of Fistulina hepatica and Cylindrobasidium torrendii.</title>
        <authorList>
            <person name="Floudas D."/>
            <person name="Held B.W."/>
            <person name="Riley R."/>
            <person name="Nagy L.G."/>
            <person name="Koehler G."/>
            <person name="Ransdell A.S."/>
            <person name="Younus H."/>
            <person name="Chow J."/>
            <person name="Chiniquy J."/>
            <person name="Lipzen A."/>
            <person name="Tritt A."/>
            <person name="Sun H."/>
            <person name="Haridas S."/>
            <person name="LaButti K."/>
            <person name="Ohm R.A."/>
            <person name="Kues U."/>
            <person name="Blanchette R.A."/>
            <person name="Grigoriev I.V."/>
            <person name="Minto R.E."/>
            <person name="Hibbett D.S."/>
        </authorList>
    </citation>
    <scope>NUCLEOTIDE SEQUENCE [LARGE SCALE GENOMIC DNA]</scope>
    <source>
        <strain evidence="12 13">FP15055 ss-10</strain>
    </source>
</reference>
<evidence type="ECO:0000256" key="5">
    <source>
        <dbReference type="ARBA" id="ARBA00022777"/>
    </source>
</evidence>
<dbReference type="InterPro" id="IPR008271">
    <property type="entry name" value="Ser/Thr_kinase_AS"/>
</dbReference>
<protein>
    <recommendedName>
        <fullName evidence="1">non-specific serine/threonine protein kinase</fullName>
        <ecNumber evidence="1">2.7.11.1</ecNumber>
    </recommendedName>
</protein>
<dbReference type="EMBL" id="KN880493">
    <property type="protein sequence ID" value="KIY68940.1"/>
    <property type="molecule type" value="Genomic_DNA"/>
</dbReference>